<dbReference type="GO" id="GO:0009306">
    <property type="term" value="P:protein secretion"/>
    <property type="evidence" value="ECO:0007669"/>
    <property type="project" value="InterPro"/>
</dbReference>
<name>A0A269THZ1_9BACT</name>
<dbReference type="EMBL" id="NQNY01000013">
    <property type="protein sequence ID" value="PAK21103.1"/>
    <property type="molecule type" value="Genomic_DNA"/>
</dbReference>
<dbReference type="OrthoDB" id="399914at2"/>
<keyword evidence="6" id="KW-0811">Translocation</keyword>
<reference evidence="9" key="1">
    <citation type="submission" date="2017-08" db="EMBL/GenBank/DDBJ databases">
        <authorList>
            <person name="Alvarez-Ponce D."/>
            <person name="Weitzman C.L."/>
            <person name="Tillett R.L."/>
            <person name="Sandmeier F.C."/>
            <person name="Tracy C.R."/>
        </authorList>
    </citation>
    <scope>NUCLEOTIDE SEQUENCE [LARGE SCALE GENOMIC DNA]</scope>
    <source>
        <strain evidence="9">723</strain>
    </source>
</reference>
<dbReference type="InterPro" id="IPR038379">
    <property type="entry name" value="SecE_sf"/>
</dbReference>
<evidence type="ECO:0000256" key="1">
    <source>
        <dbReference type="ARBA" id="ARBA00004370"/>
    </source>
</evidence>
<dbReference type="GO" id="GO:0006886">
    <property type="term" value="P:intracellular protein transport"/>
    <property type="evidence" value="ECO:0007669"/>
    <property type="project" value="InterPro"/>
</dbReference>
<dbReference type="GO" id="GO:0008320">
    <property type="term" value="F:protein transmembrane transporter activity"/>
    <property type="evidence" value="ECO:0007669"/>
    <property type="project" value="InterPro"/>
</dbReference>
<keyword evidence="7" id="KW-0472">Membrane</keyword>
<gene>
    <name evidence="8" type="primary">secE</name>
    <name evidence="8" type="ORF">CJJ23_03835</name>
</gene>
<proteinExistence type="predicted"/>
<evidence type="ECO:0000256" key="4">
    <source>
        <dbReference type="ARBA" id="ARBA00022927"/>
    </source>
</evidence>
<keyword evidence="2" id="KW-0813">Transport</keyword>
<sequence>MFKNRSARVRKIRKRNWLWKQLVLFFKELKRVRWPKTRTSTHQFLKIIIFTIVFSLFVLAVATASSSVLNALGVGV</sequence>
<protein>
    <submittedName>
        <fullName evidence="8">Preprotein translocase subunit SecE</fullName>
    </submittedName>
</protein>
<dbReference type="InterPro" id="IPR001901">
    <property type="entry name" value="Translocase_SecE/Sec61-g"/>
</dbReference>
<evidence type="ECO:0000313" key="8">
    <source>
        <dbReference type="EMBL" id="PAK21103.1"/>
    </source>
</evidence>
<evidence type="ECO:0000256" key="3">
    <source>
        <dbReference type="ARBA" id="ARBA00022692"/>
    </source>
</evidence>
<comment type="caution">
    <text evidence="8">The sequence shown here is derived from an EMBL/GenBank/DDBJ whole genome shotgun (WGS) entry which is preliminary data.</text>
</comment>
<dbReference type="AlphaFoldDB" id="A0A269THZ1"/>
<dbReference type="InterPro" id="IPR005807">
    <property type="entry name" value="SecE_bac"/>
</dbReference>
<keyword evidence="5" id="KW-1133">Transmembrane helix</keyword>
<dbReference type="GO" id="GO:0016020">
    <property type="term" value="C:membrane"/>
    <property type="evidence" value="ECO:0007669"/>
    <property type="project" value="UniProtKB-SubCell"/>
</dbReference>
<evidence type="ECO:0000256" key="2">
    <source>
        <dbReference type="ARBA" id="ARBA00022448"/>
    </source>
</evidence>
<evidence type="ECO:0000256" key="7">
    <source>
        <dbReference type="ARBA" id="ARBA00023136"/>
    </source>
</evidence>
<comment type="subcellular location">
    <subcellularLocation>
        <location evidence="1">Membrane</location>
    </subcellularLocation>
</comment>
<evidence type="ECO:0000256" key="6">
    <source>
        <dbReference type="ARBA" id="ARBA00023010"/>
    </source>
</evidence>
<keyword evidence="3" id="KW-0812">Transmembrane</keyword>
<dbReference type="RefSeq" id="WP_095335039.1">
    <property type="nucleotide sequence ID" value="NZ_NQNY01000013.1"/>
</dbReference>
<dbReference type="GO" id="GO:0006605">
    <property type="term" value="P:protein targeting"/>
    <property type="evidence" value="ECO:0007669"/>
    <property type="project" value="InterPro"/>
</dbReference>
<dbReference type="Pfam" id="PF00584">
    <property type="entry name" value="SecE"/>
    <property type="match status" value="1"/>
</dbReference>
<dbReference type="NCBIfam" id="TIGR00964">
    <property type="entry name" value="secE_bact"/>
    <property type="match status" value="1"/>
</dbReference>
<evidence type="ECO:0000313" key="9">
    <source>
        <dbReference type="Proteomes" id="UP000216943"/>
    </source>
</evidence>
<organism evidence="8 9">
    <name type="scientific">Mycoplasmopsis agassizii</name>
    <dbReference type="NCBI Taxonomy" id="33922"/>
    <lineage>
        <taxon>Bacteria</taxon>
        <taxon>Bacillati</taxon>
        <taxon>Mycoplasmatota</taxon>
        <taxon>Mycoplasmoidales</taxon>
        <taxon>Metamycoplasmataceae</taxon>
        <taxon>Mycoplasmopsis</taxon>
    </lineage>
</organism>
<dbReference type="Proteomes" id="UP000216943">
    <property type="component" value="Unassembled WGS sequence"/>
</dbReference>
<evidence type="ECO:0000256" key="5">
    <source>
        <dbReference type="ARBA" id="ARBA00022989"/>
    </source>
</evidence>
<accession>A0A269THZ1</accession>
<dbReference type="Gene3D" id="1.20.5.1030">
    <property type="entry name" value="Preprotein translocase secy subunit"/>
    <property type="match status" value="1"/>
</dbReference>
<keyword evidence="4" id="KW-0653">Protein transport</keyword>